<dbReference type="GO" id="GO:0006281">
    <property type="term" value="P:DNA repair"/>
    <property type="evidence" value="ECO:0007669"/>
    <property type="project" value="TreeGrafter"/>
</dbReference>
<dbReference type="InterPro" id="IPR000330">
    <property type="entry name" value="SNF2_N"/>
</dbReference>
<keyword evidence="4 9" id="KW-0863">Zinc-finger</keyword>
<feature type="domain" description="Helicase C-terminal" evidence="13">
    <location>
        <begin position="887"/>
        <end position="1046"/>
    </location>
</feature>
<feature type="compositionally biased region" description="Polar residues" evidence="10">
    <location>
        <begin position="102"/>
        <end position="112"/>
    </location>
</feature>
<evidence type="ECO:0000256" key="4">
    <source>
        <dbReference type="ARBA" id="ARBA00022771"/>
    </source>
</evidence>
<feature type="compositionally biased region" description="Basic and acidic residues" evidence="10">
    <location>
        <begin position="225"/>
        <end position="249"/>
    </location>
</feature>
<dbReference type="GO" id="GO:0008270">
    <property type="term" value="F:zinc ion binding"/>
    <property type="evidence" value="ECO:0007669"/>
    <property type="project" value="UniProtKB-KW"/>
</dbReference>
<dbReference type="PANTHER" id="PTHR45626:SF22">
    <property type="entry name" value="DNA REPAIR PROTEIN RAD5"/>
    <property type="match status" value="1"/>
</dbReference>
<dbReference type="InterPro" id="IPR001650">
    <property type="entry name" value="Helicase_C-like"/>
</dbReference>
<dbReference type="InterPro" id="IPR014001">
    <property type="entry name" value="Helicase_ATP-bd"/>
</dbReference>
<evidence type="ECO:0000256" key="2">
    <source>
        <dbReference type="ARBA" id="ARBA00022723"/>
    </source>
</evidence>
<dbReference type="InterPro" id="IPR017907">
    <property type="entry name" value="Znf_RING_CS"/>
</dbReference>
<dbReference type="InterPro" id="IPR049730">
    <property type="entry name" value="SNF2/RAD54-like_C"/>
</dbReference>
<dbReference type="CDD" id="cd18793">
    <property type="entry name" value="SF2_C_SNF"/>
    <property type="match status" value="1"/>
</dbReference>
<accession>A0A4Z1K1A9</accession>
<feature type="domain" description="Helicase ATP-binding" evidence="12">
    <location>
        <begin position="380"/>
        <end position="585"/>
    </location>
</feature>
<organism evidence="14 15">
    <name type="scientific">Botrytis elliptica</name>
    <dbReference type="NCBI Taxonomy" id="278938"/>
    <lineage>
        <taxon>Eukaryota</taxon>
        <taxon>Fungi</taxon>
        <taxon>Dikarya</taxon>
        <taxon>Ascomycota</taxon>
        <taxon>Pezizomycotina</taxon>
        <taxon>Leotiomycetes</taxon>
        <taxon>Helotiales</taxon>
        <taxon>Sclerotiniaceae</taxon>
        <taxon>Botrytis</taxon>
    </lineage>
</organism>
<dbReference type="PANTHER" id="PTHR45626">
    <property type="entry name" value="TRANSCRIPTION TERMINATION FACTOR 2-RELATED"/>
    <property type="match status" value="1"/>
</dbReference>
<dbReference type="GO" id="GO:0005634">
    <property type="term" value="C:nucleus"/>
    <property type="evidence" value="ECO:0007669"/>
    <property type="project" value="TreeGrafter"/>
</dbReference>
<dbReference type="InterPro" id="IPR013083">
    <property type="entry name" value="Znf_RING/FYVE/PHD"/>
</dbReference>
<evidence type="ECO:0000313" key="15">
    <source>
        <dbReference type="Proteomes" id="UP000297229"/>
    </source>
</evidence>
<dbReference type="SUPFAM" id="SSF52540">
    <property type="entry name" value="P-loop containing nucleoside triphosphate hydrolases"/>
    <property type="match status" value="2"/>
</dbReference>
<dbReference type="CDD" id="cd18008">
    <property type="entry name" value="DEXDc_SHPRH-like"/>
    <property type="match status" value="1"/>
</dbReference>
<dbReference type="Gene3D" id="3.40.50.300">
    <property type="entry name" value="P-loop containing nucleotide triphosphate hydrolases"/>
    <property type="match status" value="1"/>
</dbReference>
<dbReference type="InterPro" id="IPR001841">
    <property type="entry name" value="Znf_RING"/>
</dbReference>
<comment type="similarity">
    <text evidence="1">Belongs to the SNF2/RAD54 helicase family.</text>
</comment>
<keyword evidence="15" id="KW-1185">Reference proteome</keyword>
<evidence type="ECO:0000259" key="12">
    <source>
        <dbReference type="PROSITE" id="PS51192"/>
    </source>
</evidence>
<feature type="domain" description="RING-type" evidence="11">
    <location>
        <begin position="771"/>
        <end position="823"/>
    </location>
</feature>
<evidence type="ECO:0000256" key="7">
    <source>
        <dbReference type="ARBA" id="ARBA00022833"/>
    </source>
</evidence>
<evidence type="ECO:0000259" key="11">
    <source>
        <dbReference type="PROSITE" id="PS50089"/>
    </source>
</evidence>
<evidence type="ECO:0000256" key="9">
    <source>
        <dbReference type="PROSITE-ProRule" id="PRU00175"/>
    </source>
</evidence>
<keyword evidence="2" id="KW-0479">Metal-binding</keyword>
<keyword evidence="8" id="KW-0067">ATP-binding</keyword>
<feature type="compositionally biased region" description="Polar residues" evidence="10">
    <location>
        <begin position="72"/>
        <end position="87"/>
    </location>
</feature>
<dbReference type="PROSITE" id="PS51192">
    <property type="entry name" value="HELICASE_ATP_BIND_1"/>
    <property type="match status" value="1"/>
</dbReference>
<dbReference type="Gene3D" id="3.40.50.10810">
    <property type="entry name" value="Tandem AAA-ATPase domain"/>
    <property type="match status" value="1"/>
</dbReference>
<dbReference type="PROSITE" id="PS00518">
    <property type="entry name" value="ZF_RING_1"/>
    <property type="match status" value="1"/>
</dbReference>
<evidence type="ECO:0000256" key="3">
    <source>
        <dbReference type="ARBA" id="ARBA00022741"/>
    </source>
</evidence>
<feature type="region of interest" description="Disordered" evidence="10">
    <location>
        <begin position="1"/>
        <end position="249"/>
    </location>
</feature>
<dbReference type="Pfam" id="PF00176">
    <property type="entry name" value="SNF2-rel_dom"/>
    <property type="match status" value="1"/>
</dbReference>
<gene>
    <name evidence="14" type="ORF">BELL_0238g00080</name>
</gene>
<comment type="caution">
    <text evidence="14">The sequence shown here is derived from an EMBL/GenBank/DDBJ whole genome shotgun (WGS) entry which is preliminary data.</text>
</comment>
<feature type="compositionally biased region" description="Basic and acidic residues" evidence="10">
    <location>
        <begin position="130"/>
        <end position="152"/>
    </location>
</feature>
<keyword evidence="7" id="KW-0862">Zinc</keyword>
<evidence type="ECO:0000259" key="13">
    <source>
        <dbReference type="PROSITE" id="PS51194"/>
    </source>
</evidence>
<reference evidence="14 15" key="1">
    <citation type="submission" date="2017-12" db="EMBL/GenBank/DDBJ databases">
        <title>Comparative genomics of Botrytis spp.</title>
        <authorList>
            <person name="Valero-Jimenez C.A."/>
            <person name="Tapia P."/>
            <person name="Veloso J."/>
            <person name="Silva-Moreno E."/>
            <person name="Staats M."/>
            <person name="Valdes J.H."/>
            <person name="Van Kan J.A.L."/>
        </authorList>
    </citation>
    <scope>NUCLEOTIDE SEQUENCE [LARGE SCALE GENOMIC DNA]</scope>
    <source>
        <strain evidence="14 15">Be9601</strain>
    </source>
</reference>
<dbReference type="GO" id="GO:0016787">
    <property type="term" value="F:hydrolase activity"/>
    <property type="evidence" value="ECO:0007669"/>
    <property type="project" value="UniProtKB-KW"/>
</dbReference>
<dbReference type="InterPro" id="IPR027417">
    <property type="entry name" value="P-loop_NTPase"/>
</dbReference>
<dbReference type="GO" id="GO:0004386">
    <property type="term" value="F:helicase activity"/>
    <property type="evidence" value="ECO:0007669"/>
    <property type="project" value="UniProtKB-KW"/>
</dbReference>
<dbReference type="Pfam" id="PF00271">
    <property type="entry name" value="Helicase_C"/>
    <property type="match status" value="1"/>
</dbReference>
<keyword evidence="6" id="KW-0347">Helicase</keyword>
<feature type="compositionally biased region" description="Polar residues" evidence="10">
    <location>
        <begin position="26"/>
        <end position="37"/>
    </location>
</feature>
<dbReference type="AlphaFoldDB" id="A0A4Z1K1A9"/>
<dbReference type="InterPro" id="IPR038718">
    <property type="entry name" value="SNF2-like_sf"/>
</dbReference>
<evidence type="ECO:0000256" key="5">
    <source>
        <dbReference type="ARBA" id="ARBA00022801"/>
    </source>
</evidence>
<evidence type="ECO:0000313" key="14">
    <source>
        <dbReference type="EMBL" id="TGO75047.1"/>
    </source>
</evidence>
<feature type="compositionally biased region" description="Acidic residues" evidence="10">
    <location>
        <begin position="208"/>
        <end position="224"/>
    </location>
</feature>
<feature type="compositionally biased region" description="Polar residues" evidence="10">
    <location>
        <begin position="1"/>
        <end position="17"/>
    </location>
</feature>
<dbReference type="GO" id="GO:0008094">
    <property type="term" value="F:ATP-dependent activity, acting on DNA"/>
    <property type="evidence" value="ECO:0007669"/>
    <property type="project" value="TreeGrafter"/>
</dbReference>
<name>A0A4Z1K1A9_9HELO</name>
<dbReference type="EMBL" id="PQXM01000237">
    <property type="protein sequence ID" value="TGO75047.1"/>
    <property type="molecule type" value="Genomic_DNA"/>
</dbReference>
<dbReference type="Proteomes" id="UP000297229">
    <property type="component" value="Unassembled WGS sequence"/>
</dbReference>
<keyword evidence="3" id="KW-0547">Nucleotide-binding</keyword>
<keyword evidence="5" id="KW-0378">Hydrolase</keyword>
<evidence type="ECO:0000256" key="6">
    <source>
        <dbReference type="ARBA" id="ARBA00022806"/>
    </source>
</evidence>
<dbReference type="STRING" id="278938.A0A4Z1K1A9"/>
<feature type="compositionally biased region" description="Polar residues" evidence="10">
    <location>
        <begin position="195"/>
        <end position="204"/>
    </location>
</feature>
<dbReference type="SMART" id="SM00487">
    <property type="entry name" value="DEXDc"/>
    <property type="match status" value="1"/>
</dbReference>
<evidence type="ECO:0000256" key="10">
    <source>
        <dbReference type="SAM" id="MobiDB-lite"/>
    </source>
</evidence>
<protein>
    <recommendedName>
        <fullName evidence="16">Helicase ATP-binding domain-containing protein</fullName>
    </recommendedName>
</protein>
<dbReference type="PROSITE" id="PS50089">
    <property type="entry name" value="ZF_RING_2"/>
    <property type="match status" value="1"/>
</dbReference>
<dbReference type="SUPFAM" id="SSF57850">
    <property type="entry name" value="RING/U-box"/>
    <property type="match status" value="1"/>
</dbReference>
<evidence type="ECO:0008006" key="16">
    <source>
        <dbReference type="Google" id="ProtNLM"/>
    </source>
</evidence>
<proteinExistence type="inferred from homology"/>
<evidence type="ECO:0000256" key="8">
    <source>
        <dbReference type="ARBA" id="ARBA00022840"/>
    </source>
</evidence>
<dbReference type="Gene3D" id="3.30.40.10">
    <property type="entry name" value="Zinc/RING finger domain, C3HC4 (zinc finger)"/>
    <property type="match status" value="1"/>
</dbReference>
<dbReference type="SMART" id="SM00490">
    <property type="entry name" value="HELICc"/>
    <property type="match status" value="1"/>
</dbReference>
<dbReference type="GO" id="GO:0005524">
    <property type="term" value="F:ATP binding"/>
    <property type="evidence" value="ECO:0007669"/>
    <property type="project" value="UniProtKB-KW"/>
</dbReference>
<dbReference type="InterPro" id="IPR050628">
    <property type="entry name" value="SNF2_RAD54_helicase_TF"/>
</dbReference>
<dbReference type="PROSITE" id="PS51194">
    <property type="entry name" value="HELICASE_CTER"/>
    <property type="match status" value="1"/>
</dbReference>
<evidence type="ECO:0000256" key="1">
    <source>
        <dbReference type="ARBA" id="ARBA00007025"/>
    </source>
</evidence>
<sequence length="1082" mass="123600">MEQTPSESSLMTDSTLQPDEDLIFGTESQWKSASMSPKTPRHKSYVERTTQPHIKAEDSEPEEVNLIAWVPSSRSKSAGKSVAQSQIKAEDSELEEIDAGVWSSSRTGSTVKTPRKRSRTHPLSSPGVKLEGDDVQVKTEASEFSSSDERRSSSKRRRSIWGKSIPYAGRRLSRSISPELPTVKELCDPTKHSRTPSPETTDSANGEPEYEYDLENSDFSDIENDDNKSSIKPEPSQKKRRESPMKTSREWWARSYRRKARFQKRRNRRTFANDGATSKINNFMSHNPIDDHKEKLDKEESPGIEASSKKEYFDLVLRNIRTDGRIHNCRGDKTALKIAGESFGRANVKYKSENTWNMKGLKTALYHHQLLGASWTLGREFDPAGPPGGLVCDVMGLGKTVEILATIVGNPRPEGAEGREIGPTLIVVPSSISAQWVSEAAKHLADDSLNVILYAKSQKLSRNTLIKADLVITTYDQIRMSSPFPPKWWLDDLALKLKKKGCTIDERTSIEEWIDENREEYAEVLHKIEWHRIVLDEAHYIKNHDSKTSYAANALLGEFRWLMTGTPMMNKREELYSYFRFLKLVGISSLAKFKQSYGDHQNPACNNRLDEILSNLVLRRTMQDRILGKELITLPTPHKENPTELFRLATRNLYRAIEAKFREIIAQQEFEDSDPRKKMKYLIVMILRLRQFTASPLAIEPQIKVINYISPTMTISKFLQALFSIGELQKLRKGMDNSCPALYERMGIWIDSLKNGHGPSIGSKNLDEHICGICGQEADDPRQIRNGRKGRKSCDHVFCQSCIDVRVTAQTARTDDIVCPAHDCGRNFNPDRMVSLDSWSTGPEEDSSMRKGRDELGFLPRLSVRSEWLEDFDKGTAKLPHTPKVEAIKQKLQTWRREAPSDKIVIFVQWKLMMRLIGIMLEEEDHHFLYYTGEMTAENRAYTLNEFEKNPEITVLIIGLKVGGVGLNLAFANRAIMVDLWWNSATESQAYGRIFRLGQLKETYFVRFMMRESVDIRLLRMQVFKSIIIDGTLEGKTTLTWAEALSFLGEVQWGENGSFKIAADYEKLEEWLDDWLNKQKNV</sequence>